<dbReference type="SUPFAM" id="SSF49344">
    <property type="entry name" value="CBD9-like"/>
    <property type="match status" value="1"/>
</dbReference>
<dbReference type="AlphaFoldDB" id="A0A2A4G612"/>
<evidence type="ECO:0000313" key="3">
    <source>
        <dbReference type="EMBL" id="PCE64087.1"/>
    </source>
</evidence>
<keyword evidence="4" id="KW-1185">Reference proteome</keyword>
<dbReference type="RefSeq" id="WP_097442828.1">
    <property type="nucleotide sequence ID" value="NZ_NBWU01000004.1"/>
</dbReference>
<protein>
    <submittedName>
        <fullName evidence="3">Uncharacterized protein</fullName>
    </submittedName>
</protein>
<feature type="domain" description="Carbohydrate-binding" evidence="1">
    <location>
        <begin position="42"/>
        <end position="206"/>
    </location>
</feature>
<gene>
    <name evidence="3" type="ORF">B7P33_12700</name>
</gene>
<dbReference type="Pfam" id="PF19313">
    <property type="entry name" value="DUF5916"/>
    <property type="match status" value="1"/>
</dbReference>
<dbReference type="InterPro" id="IPR045670">
    <property type="entry name" value="DUF5916"/>
</dbReference>
<dbReference type="GO" id="GO:0004553">
    <property type="term" value="F:hydrolase activity, hydrolyzing O-glycosyl compounds"/>
    <property type="evidence" value="ECO:0007669"/>
    <property type="project" value="InterPro"/>
</dbReference>
<dbReference type="Gene3D" id="2.60.40.1190">
    <property type="match status" value="1"/>
</dbReference>
<evidence type="ECO:0000259" key="1">
    <source>
        <dbReference type="Pfam" id="PF06452"/>
    </source>
</evidence>
<evidence type="ECO:0000313" key="4">
    <source>
        <dbReference type="Proteomes" id="UP000219559"/>
    </source>
</evidence>
<dbReference type="CDD" id="cd09618">
    <property type="entry name" value="CBM9_like_2"/>
    <property type="match status" value="1"/>
</dbReference>
<dbReference type="EMBL" id="NBWU01000004">
    <property type="protein sequence ID" value="PCE64087.1"/>
    <property type="molecule type" value="Genomic_DNA"/>
</dbReference>
<dbReference type="OrthoDB" id="9786766at2"/>
<dbReference type="GO" id="GO:0030246">
    <property type="term" value="F:carbohydrate binding"/>
    <property type="evidence" value="ECO:0007669"/>
    <property type="project" value="InterPro"/>
</dbReference>
<sequence>MKYLPWLFLGLPIVLFSQNFTNDTKSRFRYPIKKTTQTMTLDGEVGPKEWESHKAVSNFFNHWPTDLGQAKNQTEVKMTYDDTHVYLLAKCYDTESRIVQSLVRDNNDNYWGSDNFSLVFDPIGSKQNGFFFGVTAGGAEMEATLAIEEGNTSLSENWDNRWASKVKEYEGYWLVEMAIPFKTLRYDANATEWGVNFIRGDKQNNAYTTWTQFPINFNGISMNYMGTLVWDAPPKKAAGMFIFNPYSTLSSQRDYEDDNQNSPDTQINIGGDIKVALSSSLNLDLTFLPDFSNADVDQEITNITRFNIFLPEQRNFFLENSDIFSNFGSYDLKPFFSRRIGIMDGEAIPIDFGARLTGNLTKNLRIGVMDVQTQREGDFIPQNYAVAAFQQTLLKRSVFKGIFINRQATATSPDDEKYSRNAGLEFTYMSEDGRFNNNVKYHLSFMPQGFTNNHYYGFAGNYTTKRFRSGWQIDVVGENYITEVGVNPRLENYNAETEETVRLGYTLINPWFRYLTFSKDDNSKINYHGWRTWHMLYLNSDGTFNETMNNLAYDFEFRNTASLSLISRYRKVNLMFPTALIGDDFEPLPLGDYEFARFDLMYSADTRKQFVWSTNMGYGSFYNGTRLNAMLEGNIRFQPWGRFGITYNYNDIKLAEGYGANKLHLVRFNADIGFSNKLSWKNVVQYNSQSENFSAFSRLQWRYRPMSDIFLIYNENHDTNGFGIKNRSLVLKMTYWL</sequence>
<name>A0A2A4G612_9FLAO</name>
<dbReference type="Proteomes" id="UP000219559">
    <property type="component" value="Unassembled WGS sequence"/>
</dbReference>
<comment type="caution">
    <text evidence="3">The sequence shown here is derived from an EMBL/GenBank/DDBJ whole genome shotgun (WGS) entry which is preliminary data.</text>
</comment>
<proteinExistence type="predicted"/>
<dbReference type="Pfam" id="PF06452">
    <property type="entry name" value="CBM9_1"/>
    <property type="match status" value="1"/>
</dbReference>
<dbReference type="GO" id="GO:0016052">
    <property type="term" value="P:carbohydrate catabolic process"/>
    <property type="evidence" value="ECO:0007669"/>
    <property type="project" value="InterPro"/>
</dbReference>
<organism evidence="3 4">
    <name type="scientific">Sediminicola luteus</name>
    <dbReference type="NCBI Taxonomy" id="319238"/>
    <lineage>
        <taxon>Bacteria</taxon>
        <taxon>Pseudomonadati</taxon>
        <taxon>Bacteroidota</taxon>
        <taxon>Flavobacteriia</taxon>
        <taxon>Flavobacteriales</taxon>
        <taxon>Flavobacteriaceae</taxon>
        <taxon>Sediminicola</taxon>
    </lineage>
</organism>
<accession>A0A2A4G612</accession>
<feature type="domain" description="DUF5916" evidence="2">
    <location>
        <begin position="243"/>
        <end position="342"/>
    </location>
</feature>
<reference evidence="3 4" key="1">
    <citation type="submission" date="2017-04" db="EMBL/GenBank/DDBJ databases">
        <title>A new member of the family Flavobacteriaceae isolated from ascidians.</title>
        <authorList>
            <person name="Chen L."/>
        </authorList>
    </citation>
    <scope>NUCLEOTIDE SEQUENCE [LARGE SCALE GENOMIC DNA]</scope>
    <source>
        <strain evidence="3 4">HQA918</strain>
    </source>
</reference>
<dbReference type="InterPro" id="IPR010502">
    <property type="entry name" value="Carb-bd_dom_fam9"/>
</dbReference>
<evidence type="ECO:0000259" key="2">
    <source>
        <dbReference type="Pfam" id="PF19313"/>
    </source>
</evidence>